<name>A0A1G8TUR9_9PSED</name>
<gene>
    <name evidence="2" type="ORF">SAMN05216186_101463</name>
</gene>
<keyword evidence="3" id="KW-1185">Reference proteome</keyword>
<sequence length="54" mass="5837">MRKLLTMLLLSTCALTGLSAHAGMVDDAVKRGTLRVGMDPTYMGSPQKTENKAR</sequence>
<proteinExistence type="predicted"/>
<evidence type="ECO:0000313" key="3">
    <source>
        <dbReference type="Proteomes" id="UP000198706"/>
    </source>
</evidence>
<evidence type="ECO:0000313" key="2">
    <source>
        <dbReference type="EMBL" id="SDJ44675.1"/>
    </source>
</evidence>
<dbReference type="AlphaFoldDB" id="A0A1G8TUR9"/>
<feature type="signal peptide" evidence="1">
    <location>
        <begin position="1"/>
        <end position="22"/>
    </location>
</feature>
<organism evidence="2 3">
    <name type="scientific">Pseudomonas indica</name>
    <dbReference type="NCBI Taxonomy" id="137658"/>
    <lineage>
        <taxon>Bacteria</taxon>
        <taxon>Pseudomonadati</taxon>
        <taxon>Pseudomonadota</taxon>
        <taxon>Gammaproteobacteria</taxon>
        <taxon>Pseudomonadales</taxon>
        <taxon>Pseudomonadaceae</taxon>
        <taxon>Pseudomonas</taxon>
    </lineage>
</organism>
<dbReference type="Proteomes" id="UP000198706">
    <property type="component" value="Unassembled WGS sequence"/>
</dbReference>
<reference evidence="2 3" key="1">
    <citation type="submission" date="2016-10" db="EMBL/GenBank/DDBJ databases">
        <authorList>
            <person name="de Groot N.N."/>
        </authorList>
    </citation>
    <scope>NUCLEOTIDE SEQUENCE [LARGE SCALE GENOMIC DNA]</scope>
    <source>
        <strain evidence="2 3">JCM 21544</strain>
    </source>
</reference>
<protein>
    <submittedName>
        <fullName evidence="2">Polar amino acid transport system substrate-binding protein</fullName>
    </submittedName>
</protein>
<evidence type="ECO:0000256" key="1">
    <source>
        <dbReference type="SAM" id="SignalP"/>
    </source>
</evidence>
<keyword evidence="1" id="KW-0732">Signal</keyword>
<feature type="chain" id="PRO_5011632433" evidence="1">
    <location>
        <begin position="23"/>
        <end position="54"/>
    </location>
</feature>
<dbReference type="EMBL" id="FNFD01000001">
    <property type="protein sequence ID" value="SDJ44675.1"/>
    <property type="molecule type" value="Genomic_DNA"/>
</dbReference>
<accession>A0A1G8TUR9</accession>
<dbReference type="STRING" id="137658.SAMN05216186_101463"/>